<dbReference type="InterPro" id="IPR036388">
    <property type="entry name" value="WH-like_DNA-bd_sf"/>
</dbReference>
<dbReference type="InterPro" id="IPR000524">
    <property type="entry name" value="Tscrpt_reg_HTH_GntR"/>
</dbReference>
<dbReference type="AlphaFoldDB" id="A0A3Q9I6T6"/>
<dbReference type="Gene3D" id="1.20.120.530">
    <property type="entry name" value="GntR ligand-binding domain-like"/>
    <property type="match status" value="1"/>
</dbReference>
<dbReference type="OrthoDB" id="214086at2"/>
<accession>A0A3Q9I6T6</accession>
<keyword evidence="6" id="KW-1185">Reference proteome</keyword>
<keyword evidence="1" id="KW-0805">Transcription regulation</keyword>
<dbReference type="PRINTS" id="PR00035">
    <property type="entry name" value="HTHGNTR"/>
</dbReference>
<dbReference type="GO" id="GO:0003700">
    <property type="term" value="F:DNA-binding transcription factor activity"/>
    <property type="evidence" value="ECO:0007669"/>
    <property type="project" value="InterPro"/>
</dbReference>
<dbReference type="Pfam" id="PF07729">
    <property type="entry name" value="FCD"/>
    <property type="match status" value="1"/>
</dbReference>
<dbReference type="SUPFAM" id="SSF48008">
    <property type="entry name" value="GntR ligand-binding domain-like"/>
    <property type="match status" value="1"/>
</dbReference>
<proteinExistence type="predicted"/>
<evidence type="ECO:0000313" key="5">
    <source>
        <dbReference type="EMBL" id="AZS13855.1"/>
    </source>
</evidence>
<evidence type="ECO:0000313" key="6">
    <source>
        <dbReference type="Proteomes" id="UP000270678"/>
    </source>
</evidence>
<organism evidence="5 6">
    <name type="scientific">Paenibacillus lutimineralis</name>
    <dbReference type="NCBI Taxonomy" id="2707005"/>
    <lineage>
        <taxon>Bacteria</taxon>
        <taxon>Bacillati</taxon>
        <taxon>Bacillota</taxon>
        <taxon>Bacilli</taxon>
        <taxon>Bacillales</taxon>
        <taxon>Paenibacillaceae</taxon>
        <taxon>Paenibacillus</taxon>
    </lineage>
</organism>
<name>A0A3Q9I6T6_9BACL</name>
<keyword evidence="2" id="KW-0238">DNA-binding</keyword>
<dbReference type="PROSITE" id="PS50949">
    <property type="entry name" value="HTH_GNTR"/>
    <property type="match status" value="1"/>
</dbReference>
<sequence length="229" mass="26111">MYHIQMKKGAELVTEHLLQQLKDGSYAEGQRLPSVEALAKQYQVGRSTIREAQSALKAMGWLDIRHGGGTFARRPEHHPAEQLISSLADMDSLRSLIEARKLVEIGSAALAARRRTEQDLTRMSSCLKLMEEHLDDEERSQQDDLQFHVYLAEASHNPILVPMLAMFHQECAKHMGSTRRMWLFGERASALQLLKEHQLIYEAISLQDEALASQRMEEHLTKVEMVLNV</sequence>
<gene>
    <name evidence="5" type="ORF">EI981_04900</name>
</gene>
<dbReference type="Proteomes" id="UP000270678">
    <property type="component" value="Chromosome"/>
</dbReference>
<dbReference type="SMART" id="SM00895">
    <property type="entry name" value="FCD"/>
    <property type="match status" value="1"/>
</dbReference>
<evidence type="ECO:0000256" key="2">
    <source>
        <dbReference type="ARBA" id="ARBA00023125"/>
    </source>
</evidence>
<dbReference type="SMART" id="SM00345">
    <property type="entry name" value="HTH_GNTR"/>
    <property type="match status" value="1"/>
</dbReference>
<keyword evidence="3" id="KW-0804">Transcription</keyword>
<dbReference type="PANTHER" id="PTHR43537:SF5">
    <property type="entry name" value="UXU OPERON TRANSCRIPTIONAL REGULATOR"/>
    <property type="match status" value="1"/>
</dbReference>
<protein>
    <submittedName>
        <fullName evidence="5">FadR family transcriptional regulator</fullName>
    </submittedName>
</protein>
<dbReference type="InterPro" id="IPR036390">
    <property type="entry name" value="WH_DNA-bd_sf"/>
</dbReference>
<dbReference type="CDD" id="cd07377">
    <property type="entry name" value="WHTH_GntR"/>
    <property type="match status" value="1"/>
</dbReference>
<dbReference type="GO" id="GO:0003677">
    <property type="term" value="F:DNA binding"/>
    <property type="evidence" value="ECO:0007669"/>
    <property type="project" value="UniProtKB-KW"/>
</dbReference>
<reference evidence="6" key="1">
    <citation type="submission" date="2018-12" db="EMBL/GenBank/DDBJ databases">
        <title>Complete genome sequence of Paenibacillus sp. MBLB1234.</title>
        <authorList>
            <person name="Nam Y.-D."/>
            <person name="Kang J."/>
            <person name="Chung W.-H."/>
            <person name="Park Y.S."/>
        </authorList>
    </citation>
    <scope>NUCLEOTIDE SEQUENCE [LARGE SCALE GENOMIC DNA]</scope>
    <source>
        <strain evidence="6">MBLB1234</strain>
    </source>
</reference>
<dbReference type="InterPro" id="IPR008920">
    <property type="entry name" value="TF_FadR/GntR_C"/>
</dbReference>
<dbReference type="Gene3D" id="1.10.10.10">
    <property type="entry name" value="Winged helix-like DNA-binding domain superfamily/Winged helix DNA-binding domain"/>
    <property type="match status" value="1"/>
</dbReference>
<feature type="domain" description="HTH gntR-type" evidence="4">
    <location>
        <begin position="7"/>
        <end position="75"/>
    </location>
</feature>
<dbReference type="EMBL" id="CP034346">
    <property type="protein sequence ID" value="AZS13855.1"/>
    <property type="molecule type" value="Genomic_DNA"/>
</dbReference>
<dbReference type="InterPro" id="IPR011711">
    <property type="entry name" value="GntR_C"/>
</dbReference>
<dbReference type="KEGG" id="plut:EI981_04900"/>
<dbReference type="Pfam" id="PF00392">
    <property type="entry name" value="GntR"/>
    <property type="match status" value="1"/>
</dbReference>
<evidence type="ECO:0000256" key="1">
    <source>
        <dbReference type="ARBA" id="ARBA00023015"/>
    </source>
</evidence>
<dbReference type="RefSeq" id="WP_126995937.1">
    <property type="nucleotide sequence ID" value="NZ_CP034346.1"/>
</dbReference>
<evidence type="ECO:0000259" key="4">
    <source>
        <dbReference type="PROSITE" id="PS50949"/>
    </source>
</evidence>
<evidence type="ECO:0000256" key="3">
    <source>
        <dbReference type="ARBA" id="ARBA00023163"/>
    </source>
</evidence>
<dbReference type="SUPFAM" id="SSF46785">
    <property type="entry name" value="Winged helix' DNA-binding domain"/>
    <property type="match status" value="1"/>
</dbReference>
<dbReference type="PANTHER" id="PTHR43537">
    <property type="entry name" value="TRANSCRIPTIONAL REGULATOR, GNTR FAMILY"/>
    <property type="match status" value="1"/>
</dbReference>